<dbReference type="InterPro" id="IPR024344">
    <property type="entry name" value="MDMPI_metal-binding"/>
</dbReference>
<dbReference type="Pfam" id="PF11716">
    <property type="entry name" value="MDMPI_N"/>
    <property type="match status" value="1"/>
</dbReference>
<evidence type="ECO:0000313" key="3">
    <source>
        <dbReference type="Proteomes" id="UP000662200"/>
    </source>
</evidence>
<dbReference type="AlphaFoldDB" id="A0A8J3BKW9"/>
<dbReference type="Proteomes" id="UP000662200">
    <property type="component" value="Unassembled WGS sequence"/>
</dbReference>
<dbReference type="EMBL" id="BMQC01000007">
    <property type="protein sequence ID" value="GGK29749.1"/>
    <property type="molecule type" value="Genomic_DNA"/>
</dbReference>
<dbReference type="NCBIfam" id="TIGR03083">
    <property type="entry name" value="maleylpyruvate isomerase family mycothiol-dependent enzyme"/>
    <property type="match status" value="1"/>
</dbReference>
<organism evidence="2 3">
    <name type="scientific">Pilimelia terevasa</name>
    <dbReference type="NCBI Taxonomy" id="53372"/>
    <lineage>
        <taxon>Bacteria</taxon>
        <taxon>Bacillati</taxon>
        <taxon>Actinomycetota</taxon>
        <taxon>Actinomycetes</taxon>
        <taxon>Micromonosporales</taxon>
        <taxon>Micromonosporaceae</taxon>
        <taxon>Pilimelia</taxon>
    </lineage>
</organism>
<evidence type="ECO:0000313" key="2">
    <source>
        <dbReference type="EMBL" id="GGK29749.1"/>
    </source>
</evidence>
<reference evidence="2" key="2">
    <citation type="submission" date="2020-09" db="EMBL/GenBank/DDBJ databases">
        <authorList>
            <person name="Sun Q."/>
            <person name="Ohkuma M."/>
        </authorList>
    </citation>
    <scope>NUCLEOTIDE SEQUENCE</scope>
    <source>
        <strain evidence="2">JCM 3091</strain>
    </source>
</reference>
<dbReference type="GO" id="GO:0005886">
    <property type="term" value="C:plasma membrane"/>
    <property type="evidence" value="ECO:0007669"/>
    <property type="project" value="TreeGrafter"/>
</dbReference>
<dbReference type="SUPFAM" id="SSF109854">
    <property type="entry name" value="DinB/YfiT-like putative metalloenzymes"/>
    <property type="match status" value="1"/>
</dbReference>
<proteinExistence type="predicted"/>
<evidence type="ECO:0000259" key="1">
    <source>
        <dbReference type="Pfam" id="PF11716"/>
    </source>
</evidence>
<accession>A0A8J3BKW9</accession>
<feature type="domain" description="Mycothiol-dependent maleylpyruvate isomerase metal-binding" evidence="1">
    <location>
        <begin position="13"/>
        <end position="138"/>
    </location>
</feature>
<dbReference type="PANTHER" id="PTHR40758">
    <property type="entry name" value="CONSERVED PROTEIN"/>
    <property type="match status" value="1"/>
</dbReference>
<gene>
    <name evidence="2" type="ORF">GCM10010124_23090</name>
</gene>
<dbReference type="InterPro" id="IPR017517">
    <property type="entry name" value="Maleyloyr_isom"/>
</dbReference>
<name>A0A8J3BKW9_9ACTN</name>
<dbReference type="RefSeq" id="WP_189114276.1">
    <property type="nucleotide sequence ID" value="NZ_BMQC01000007.1"/>
</dbReference>
<keyword evidence="3" id="KW-1185">Reference proteome</keyword>
<protein>
    <recommendedName>
        <fullName evidence="1">Mycothiol-dependent maleylpyruvate isomerase metal-binding domain-containing protein</fullName>
    </recommendedName>
</protein>
<dbReference type="GO" id="GO:0046872">
    <property type="term" value="F:metal ion binding"/>
    <property type="evidence" value="ECO:0007669"/>
    <property type="project" value="InterPro"/>
</dbReference>
<dbReference type="PANTHER" id="PTHR40758:SF1">
    <property type="entry name" value="CONSERVED PROTEIN"/>
    <property type="match status" value="1"/>
</dbReference>
<dbReference type="InterPro" id="IPR034660">
    <property type="entry name" value="DinB/YfiT-like"/>
</dbReference>
<sequence length="255" mass="27703">MHRVIGGRDFWLGALRQEGAAFDGAVAQARADAPVPSCPGWTVESLTAHLGGAYSWIRGHVDRGVIAAPEPVAAHAVEIPPWPRTAQWCAERHDLLLATLEHLDPGMPAWNWAPQTKTAAFWFRRAAHEAAVHRWDAQAAVGTPTPIEAKLAADGVTEVLDTWLPAGRRFAPQPRTGVVRLSATDLETEWYVRLRDENVALLDTDTLLDDDEAHHETAHAVGTASDLQLALWGRIPFDALARAGDPALLTALRTG</sequence>
<reference evidence="2" key="1">
    <citation type="journal article" date="2014" name="Int. J. Syst. Evol. Microbiol.">
        <title>Complete genome sequence of Corynebacterium casei LMG S-19264T (=DSM 44701T), isolated from a smear-ripened cheese.</title>
        <authorList>
            <consortium name="US DOE Joint Genome Institute (JGI-PGF)"/>
            <person name="Walter F."/>
            <person name="Albersmeier A."/>
            <person name="Kalinowski J."/>
            <person name="Ruckert C."/>
        </authorList>
    </citation>
    <scope>NUCLEOTIDE SEQUENCE</scope>
    <source>
        <strain evidence="2">JCM 3091</strain>
    </source>
</reference>
<comment type="caution">
    <text evidence="2">The sequence shown here is derived from an EMBL/GenBank/DDBJ whole genome shotgun (WGS) entry which is preliminary data.</text>
</comment>